<evidence type="ECO:0000313" key="3">
    <source>
        <dbReference type="Proteomes" id="UP000216444"/>
    </source>
</evidence>
<dbReference type="InterPro" id="IPR041657">
    <property type="entry name" value="HTH_17"/>
</dbReference>
<dbReference type="RefSeq" id="WP_094663078.1">
    <property type="nucleotide sequence ID" value="NZ_MWWV01000004.1"/>
</dbReference>
<dbReference type="EMBL" id="MWWV01000004">
    <property type="protein sequence ID" value="OZG58287.1"/>
    <property type="molecule type" value="Genomic_DNA"/>
</dbReference>
<feature type="domain" description="Helix-turn-helix" evidence="1">
    <location>
        <begin position="15"/>
        <end position="63"/>
    </location>
</feature>
<comment type="caution">
    <text evidence="2">The sequence shown here is derived from an EMBL/GenBank/DDBJ whole genome shotgun (WGS) entry which is preliminary data.</text>
</comment>
<evidence type="ECO:0000313" key="2">
    <source>
        <dbReference type="EMBL" id="OZG58287.1"/>
    </source>
</evidence>
<reference evidence="2 3" key="1">
    <citation type="journal article" date="2017" name="BMC Genomics">
        <title>Comparative genomic and phylogenomic analyses of the Bifidobacteriaceae family.</title>
        <authorList>
            <person name="Lugli G.A."/>
            <person name="Milani C."/>
            <person name="Turroni F."/>
            <person name="Duranti S."/>
            <person name="Mancabelli L."/>
            <person name="Mangifesta M."/>
            <person name="Ferrario C."/>
            <person name="Modesto M."/>
            <person name="Mattarelli P."/>
            <person name="Jiri K."/>
            <person name="van Sinderen D."/>
            <person name="Ventura M."/>
        </authorList>
    </citation>
    <scope>NUCLEOTIDE SEQUENCE [LARGE SCALE GENOMIC DNA]</scope>
    <source>
        <strain evidence="2 3">DSM 100201</strain>
    </source>
</reference>
<organism evidence="2 3">
    <name type="scientific">Bifidobacterium tissieri</name>
    <dbReference type="NCBI Taxonomy" id="1630162"/>
    <lineage>
        <taxon>Bacteria</taxon>
        <taxon>Bacillati</taxon>
        <taxon>Actinomycetota</taxon>
        <taxon>Actinomycetes</taxon>
        <taxon>Bifidobacteriales</taxon>
        <taxon>Bifidobacteriaceae</taxon>
        <taxon>Bifidobacterium</taxon>
    </lineage>
</organism>
<name>A0A261FGL0_9BIFI</name>
<accession>A0A261FGL0</accession>
<dbReference type="AlphaFoldDB" id="A0A261FGL0"/>
<sequence length="72" mass="7933">MQYTPVVPLADRLTLTIPEASALSGIPEKIIRAQVKNHLLQECYAGSSTIRIRRTDLDDWVAALPTDLSEVA</sequence>
<keyword evidence="3" id="KW-1185">Reference proteome</keyword>
<evidence type="ECO:0000259" key="1">
    <source>
        <dbReference type="Pfam" id="PF12728"/>
    </source>
</evidence>
<proteinExistence type="predicted"/>
<protein>
    <recommendedName>
        <fullName evidence="1">Helix-turn-helix domain-containing protein</fullName>
    </recommendedName>
</protein>
<gene>
    <name evidence="2" type="ORF">BTIS_0656</name>
</gene>
<dbReference type="Proteomes" id="UP000216444">
    <property type="component" value="Unassembled WGS sequence"/>
</dbReference>
<dbReference type="Pfam" id="PF12728">
    <property type="entry name" value="HTH_17"/>
    <property type="match status" value="1"/>
</dbReference>